<evidence type="ECO:0000313" key="1">
    <source>
        <dbReference type="EMBL" id="KKN13454.1"/>
    </source>
</evidence>
<name>A0A0F9N685_9ZZZZ</name>
<reference evidence="1" key="1">
    <citation type="journal article" date="2015" name="Nature">
        <title>Complex archaea that bridge the gap between prokaryotes and eukaryotes.</title>
        <authorList>
            <person name="Spang A."/>
            <person name="Saw J.H."/>
            <person name="Jorgensen S.L."/>
            <person name="Zaremba-Niedzwiedzka K."/>
            <person name="Martijn J."/>
            <person name="Lind A.E."/>
            <person name="van Eijk R."/>
            <person name="Schleper C."/>
            <person name="Guy L."/>
            <person name="Ettema T.J."/>
        </authorList>
    </citation>
    <scope>NUCLEOTIDE SEQUENCE</scope>
</reference>
<sequence>MALKRKELNMILAVTDAPFLLPGADVDSERIQEDILFKFDREIPTRQIGLAISWQLNTSFEKVRHAQGRPYSFTRVDGEMYCVE</sequence>
<comment type="caution">
    <text evidence="1">The sequence shown here is derived from an EMBL/GenBank/DDBJ whole genome shotgun (WGS) entry which is preliminary data.</text>
</comment>
<proteinExistence type="predicted"/>
<organism evidence="1">
    <name type="scientific">marine sediment metagenome</name>
    <dbReference type="NCBI Taxonomy" id="412755"/>
    <lineage>
        <taxon>unclassified sequences</taxon>
        <taxon>metagenomes</taxon>
        <taxon>ecological metagenomes</taxon>
    </lineage>
</organism>
<accession>A0A0F9N685</accession>
<dbReference type="AlphaFoldDB" id="A0A0F9N685"/>
<dbReference type="EMBL" id="LAZR01003920">
    <property type="protein sequence ID" value="KKN13454.1"/>
    <property type="molecule type" value="Genomic_DNA"/>
</dbReference>
<protein>
    <submittedName>
        <fullName evidence="1">Uncharacterized protein</fullName>
    </submittedName>
</protein>
<gene>
    <name evidence="1" type="ORF">LCGC14_1006190</name>
</gene>